<dbReference type="EMBL" id="JACLQD010000002">
    <property type="protein sequence ID" value="MBC2835062.1"/>
    <property type="molecule type" value="Genomic_DNA"/>
</dbReference>
<feature type="transmembrane region" description="Helical" evidence="2">
    <location>
        <begin position="12"/>
        <end position="32"/>
    </location>
</feature>
<evidence type="ECO:0000313" key="3">
    <source>
        <dbReference type="EMBL" id="MBC2835062.1"/>
    </source>
</evidence>
<keyword evidence="2" id="KW-1133">Transmembrane helix</keyword>
<accession>A0A842I4K5</accession>
<protein>
    <submittedName>
        <fullName evidence="3">Uncharacterized protein</fullName>
    </submittedName>
</protein>
<evidence type="ECO:0000256" key="1">
    <source>
        <dbReference type="SAM" id="MobiDB-lite"/>
    </source>
</evidence>
<dbReference type="RefSeq" id="WP_185796694.1">
    <property type="nucleotide sequence ID" value="NZ_JACLQD010000002.1"/>
</dbReference>
<keyword evidence="2" id="KW-0472">Membrane</keyword>
<keyword evidence="4" id="KW-1185">Reference proteome</keyword>
<feature type="region of interest" description="Disordered" evidence="1">
    <location>
        <begin position="38"/>
        <end position="59"/>
    </location>
</feature>
<organism evidence="3 4">
    <name type="scientific">Paragemmobacter straminiformis</name>
    <dbReference type="NCBI Taxonomy" id="2045119"/>
    <lineage>
        <taxon>Bacteria</taxon>
        <taxon>Pseudomonadati</taxon>
        <taxon>Pseudomonadota</taxon>
        <taxon>Alphaproteobacteria</taxon>
        <taxon>Rhodobacterales</taxon>
        <taxon>Paracoccaceae</taxon>
        <taxon>Paragemmobacter</taxon>
    </lineage>
</organism>
<reference evidence="3 4" key="1">
    <citation type="journal article" date="2017" name="Int. J. Syst. Evol. Microbiol.">
        <title>Gemmobacter straminiformis sp. nov., isolated from an artificial fountain.</title>
        <authorList>
            <person name="Kang J.Y."/>
            <person name="Kim M.J."/>
            <person name="Chun J."/>
            <person name="Son K.P."/>
            <person name="Jahng K.Y."/>
        </authorList>
    </citation>
    <scope>NUCLEOTIDE SEQUENCE [LARGE SCALE GENOMIC DNA]</scope>
    <source>
        <strain evidence="3 4">CAM-8</strain>
    </source>
</reference>
<comment type="caution">
    <text evidence="3">The sequence shown here is derived from an EMBL/GenBank/DDBJ whole genome shotgun (WGS) entry which is preliminary data.</text>
</comment>
<keyword evidence="2" id="KW-0812">Transmembrane</keyword>
<gene>
    <name evidence="3" type="ORF">H7F16_06050</name>
</gene>
<sequence>MTPTIRTARRTSYPALMLFGLVYIAALAIVIAPESLRGASGGGAAPIFAPKGDADVLRP</sequence>
<name>A0A842I4K5_9RHOB</name>
<dbReference type="Proteomes" id="UP000555411">
    <property type="component" value="Unassembled WGS sequence"/>
</dbReference>
<dbReference type="AlphaFoldDB" id="A0A842I4K5"/>
<evidence type="ECO:0000313" key="4">
    <source>
        <dbReference type="Proteomes" id="UP000555411"/>
    </source>
</evidence>
<evidence type="ECO:0000256" key="2">
    <source>
        <dbReference type="SAM" id="Phobius"/>
    </source>
</evidence>
<proteinExistence type="predicted"/>